<dbReference type="PANTHER" id="PTHR12910">
    <property type="entry name" value="NADH-UBIQUINONE OXIDOREDUCTASE SUBUNIT B17.2"/>
    <property type="match status" value="1"/>
</dbReference>
<dbReference type="HOGENOM" id="CLU_110455_4_2_5"/>
<keyword evidence="2" id="KW-1185">Reference proteome</keyword>
<dbReference type="InterPro" id="IPR007763">
    <property type="entry name" value="NDUFA12"/>
</dbReference>
<reference evidence="1 2" key="1">
    <citation type="journal article" date="2006" name="PLoS Genet.">
        <title>Comparative genomics of emerging human ehrlichiosis agents.</title>
        <authorList>
            <person name="Dunning Hotopp J.C."/>
            <person name="Lin M."/>
            <person name="Madupu R."/>
            <person name="Crabtree J."/>
            <person name="Angiuoli S.V."/>
            <person name="Eisen J.A."/>
            <person name="Seshadri R."/>
            <person name="Ren Q."/>
            <person name="Wu M."/>
            <person name="Utterback T.R."/>
            <person name="Smith S."/>
            <person name="Lewis M."/>
            <person name="Khouri H."/>
            <person name="Zhang C."/>
            <person name="Niu H."/>
            <person name="Lin Q."/>
            <person name="Ohashi N."/>
            <person name="Zhi N."/>
            <person name="Nelson W."/>
            <person name="Brinkac L.M."/>
            <person name="Dodson R.J."/>
            <person name="Rosovitz M.J."/>
            <person name="Sundaram J."/>
            <person name="Daugherty S.C."/>
            <person name="Davidsen T."/>
            <person name="Durkin A.S."/>
            <person name="Gwinn M."/>
            <person name="Haft D.H."/>
            <person name="Selengut J.D."/>
            <person name="Sullivan S.A."/>
            <person name="Zafar N."/>
            <person name="Zhou L."/>
            <person name="Benahmed F."/>
            <person name="Forberger H."/>
            <person name="Halpin R."/>
            <person name="Mulligan S."/>
            <person name="Robinson J."/>
            <person name="White O."/>
            <person name="Rikihisa Y."/>
            <person name="Tettelin H."/>
        </authorList>
    </citation>
    <scope>NUCLEOTIDE SEQUENCE [LARGE SCALE GENOMIC DNA]</scope>
    <source>
        <strain evidence="2">ATCC CRL-10679 / Arkansas</strain>
    </source>
</reference>
<accession>Q2GHS4</accession>
<dbReference type="Pfam" id="PF05071">
    <property type="entry name" value="NDUFA12"/>
    <property type="match status" value="1"/>
</dbReference>
<proteinExistence type="predicted"/>
<dbReference type="PANTHER" id="PTHR12910:SF2">
    <property type="entry name" value="NADH DEHYDROGENASE [UBIQUINONE] 1 ALPHA SUBCOMPLEX SUBUNIT 12"/>
    <property type="match status" value="1"/>
</dbReference>
<evidence type="ECO:0000313" key="1">
    <source>
        <dbReference type="EMBL" id="ABD44517.1"/>
    </source>
</evidence>
<sequence>MKLFLNLQFLVKRNKKLVGKDILGNRYYITTANGIEKRWVIYNGKADPTKVPAPWHIWLHYADNQVPKSSQSLHLPNLTGTQYAYHPNKTFSFYNTK</sequence>
<dbReference type="GO" id="GO:0045271">
    <property type="term" value="C:respiratory chain complex I"/>
    <property type="evidence" value="ECO:0007669"/>
    <property type="project" value="InterPro"/>
</dbReference>
<dbReference type="GO" id="GO:0006979">
    <property type="term" value="P:response to oxidative stress"/>
    <property type="evidence" value="ECO:0007669"/>
    <property type="project" value="TreeGrafter"/>
</dbReference>
<dbReference type="eggNOG" id="COG3761">
    <property type="taxonomic scope" value="Bacteria"/>
</dbReference>
<gene>
    <name evidence="1" type="ordered locus">ECH_0184</name>
</gene>
<dbReference type="OrthoDB" id="9795340at2"/>
<dbReference type="KEGG" id="ech:ECH_0184"/>
<protein>
    <submittedName>
        <fullName evidence="1">NADH:ubiquinone oxidoreductase family protein</fullName>
    </submittedName>
</protein>
<dbReference type="RefSeq" id="WP_006010522.1">
    <property type="nucleotide sequence ID" value="NC_007799.1"/>
</dbReference>
<organism evidence="1 2">
    <name type="scientific">Ehrlichia chaffeensis (strain ATCC CRL-10679 / Arkansas)</name>
    <dbReference type="NCBI Taxonomy" id="205920"/>
    <lineage>
        <taxon>Bacteria</taxon>
        <taxon>Pseudomonadati</taxon>
        <taxon>Pseudomonadota</taxon>
        <taxon>Alphaproteobacteria</taxon>
        <taxon>Rickettsiales</taxon>
        <taxon>Anaplasmataceae</taxon>
        <taxon>Ehrlichia</taxon>
    </lineage>
</organism>
<dbReference type="EMBL" id="CP000236">
    <property type="protein sequence ID" value="ABD44517.1"/>
    <property type="molecule type" value="Genomic_DNA"/>
</dbReference>
<dbReference type="STRING" id="205920.ECH_0184"/>
<dbReference type="AlphaFoldDB" id="Q2GHS4"/>
<evidence type="ECO:0000313" key="2">
    <source>
        <dbReference type="Proteomes" id="UP000008320"/>
    </source>
</evidence>
<dbReference type="Proteomes" id="UP000008320">
    <property type="component" value="Chromosome"/>
</dbReference>
<name>Q2GHS4_EHRCR</name>